<feature type="transmembrane region" description="Helical" evidence="1">
    <location>
        <begin position="6"/>
        <end position="30"/>
    </location>
</feature>
<protein>
    <recommendedName>
        <fullName evidence="4">Copper amine oxidase N-terminal domain-containing protein</fullName>
    </recommendedName>
</protein>
<accession>A0A1I0W8J1</accession>
<dbReference type="OrthoDB" id="2339428at2"/>
<dbReference type="GO" id="GO:0005975">
    <property type="term" value="P:carbohydrate metabolic process"/>
    <property type="evidence" value="ECO:0007669"/>
    <property type="project" value="InterPro"/>
</dbReference>
<evidence type="ECO:0008006" key="4">
    <source>
        <dbReference type="Google" id="ProtNLM"/>
    </source>
</evidence>
<evidence type="ECO:0000313" key="2">
    <source>
        <dbReference type="EMBL" id="SFA84921.1"/>
    </source>
</evidence>
<keyword evidence="1" id="KW-0472">Membrane</keyword>
<gene>
    <name evidence="2" type="ORF">SAMN04488528_1004133</name>
</gene>
<proteinExistence type="predicted"/>
<evidence type="ECO:0000256" key="1">
    <source>
        <dbReference type="SAM" id="Phobius"/>
    </source>
</evidence>
<evidence type="ECO:0000313" key="3">
    <source>
        <dbReference type="Proteomes" id="UP000198619"/>
    </source>
</evidence>
<dbReference type="InterPro" id="IPR018763">
    <property type="entry name" value="DUF2334"/>
</dbReference>
<name>A0A1I0W8J1_9CLOT</name>
<dbReference type="STRING" id="84698.SAMN04488528_1004133"/>
<reference evidence="2 3" key="1">
    <citation type="submission" date="2016-10" db="EMBL/GenBank/DDBJ databases">
        <authorList>
            <person name="de Groot N.N."/>
        </authorList>
    </citation>
    <scope>NUCLEOTIDE SEQUENCE [LARGE SCALE GENOMIC DNA]</scope>
    <source>
        <strain evidence="2 3">DSM 12271</strain>
    </source>
</reference>
<dbReference type="AlphaFoldDB" id="A0A1I0W8J1"/>
<organism evidence="2 3">
    <name type="scientific">Clostridium frigidicarnis</name>
    <dbReference type="NCBI Taxonomy" id="84698"/>
    <lineage>
        <taxon>Bacteria</taxon>
        <taxon>Bacillati</taxon>
        <taxon>Bacillota</taxon>
        <taxon>Clostridia</taxon>
        <taxon>Eubacteriales</taxon>
        <taxon>Clostridiaceae</taxon>
        <taxon>Clostridium</taxon>
    </lineage>
</organism>
<dbReference type="Proteomes" id="UP000198619">
    <property type="component" value="Unassembled WGS sequence"/>
</dbReference>
<sequence length="452" mass="52324">MKLKRYIYTCIAILLLITTILGTLTFFNFFQGWVKIKNGKIITNILPKHLYSSPYVPKLNFECSKTSKDNNIKICMLGKPLNLTNQVYLKSQRYYIPIDKISHYLDFKFKINDSSIEIDNITINKNNNSFKVGDKTLYLRGKILTIDSLPYLSISDIEKIFNLTACFYYNDNIINFVPKLEPSYICDKSLNGPCALLRLEDFGASPYISDEKNIMKIKVIGNFLEENNIKFHVSWVPRYVCPEKSIDNDLLSINNLQNIAFINIMDNLIFQGASIGLHGYTHQFCNEESFSGTEFSKECNNDLESTKSIIEKAIDTASALNIPLDFFESPHYDATKEQLDIASNYFQYIYQPYSIFSFTTLKIIKNTIYIPTPLGYVKDLNTEPIIKRLINHLPYELSSFYYHPTIEFDFIDITYSDINLSINYSKNSPLHEIIYTLKSHGYVTSYVKDFSR</sequence>
<dbReference type="InterPro" id="IPR011330">
    <property type="entry name" value="Glyco_hydro/deAcase_b/a-brl"/>
</dbReference>
<dbReference type="RefSeq" id="WP_090038972.1">
    <property type="nucleotide sequence ID" value="NZ_FOKI01000004.1"/>
</dbReference>
<dbReference type="SUPFAM" id="SSF88713">
    <property type="entry name" value="Glycoside hydrolase/deacetylase"/>
    <property type="match status" value="1"/>
</dbReference>
<keyword evidence="3" id="KW-1185">Reference proteome</keyword>
<keyword evidence="1" id="KW-1133">Transmembrane helix</keyword>
<keyword evidence="1" id="KW-0812">Transmembrane</keyword>
<dbReference type="Pfam" id="PF10096">
    <property type="entry name" value="DUF2334"/>
    <property type="match status" value="1"/>
</dbReference>
<dbReference type="EMBL" id="FOKI01000004">
    <property type="protein sequence ID" value="SFA84921.1"/>
    <property type="molecule type" value="Genomic_DNA"/>
</dbReference>